<proteinExistence type="predicted"/>
<protein>
    <submittedName>
        <fullName evidence="6">Uncharacterized protein</fullName>
    </submittedName>
</protein>
<evidence type="ECO:0000256" key="1">
    <source>
        <dbReference type="ARBA" id="ARBA00023136"/>
    </source>
</evidence>
<dbReference type="PANTHER" id="PTHR20990:SF1">
    <property type="entry name" value="PEROXISOMAL MEMBRANE PROTEIN 11C"/>
    <property type="match status" value="1"/>
</dbReference>
<dbReference type="Pfam" id="PF05648">
    <property type="entry name" value="PEX11"/>
    <property type="match status" value="1"/>
</dbReference>
<dbReference type="GO" id="GO:0005778">
    <property type="term" value="C:peroxisomal membrane"/>
    <property type="evidence" value="ECO:0007669"/>
    <property type="project" value="UniProtKB-SubCell"/>
</dbReference>
<dbReference type="InterPro" id="IPR026510">
    <property type="entry name" value="PEX11C_met"/>
</dbReference>
<keyword evidence="4" id="KW-0812">Transmembrane</keyword>
<keyword evidence="2" id="KW-0576">Peroxisome</keyword>
<keyword evidence="1 4" id="KW-0472">Membrane</keyword>
<dbReference type="AlphaFoldDB" id="A0A914R2F2"/>
<evidence type="ECO:0000313" key="5">
    <source>
        <dbReference type="Proteomes" id="UP000887578"/>
    </source>
</evidence>
<evidence type="ECO:0000256" key="4">
    <source>
        <dbReference type="SAM" id="Phobius"/>
    </source>
</evidence>
<name>A0A914R2F2_9BILA</name>
<keyword evidence="4" id="KW-1133">Transmembrane helix</keyword>
<dbReference type="GO" id="GO:0016559">
    <property type="term" value="P:peroxisome fission"/>
    <property type="evidence" value="ECO:0007669"/>
    <property type="project" value="InterPro"/>
</dbReference>
<sequence>MELQRLTRVFGIYAGRDKFLRAAYAGLVILATKEKDPEKAKRILAFAKQFSLARLIFRQCNHPQMFSSIKDLYLQFTTSNKIDIFDYFLTSSITGIYTVYGFAELIAWLSDAKLIVADSGKWFKWCLYLWLGALAVGIIRTIRQIFKKPFEKSKNDQITLLGFICDFISGANSLPPGMLWSGKLTPRQSATFSFIASAIGFWKLY</sequence>
<reference evidence="6" key="1">
    <citation type="submission" date="2022-11" db="UniProtKB">
        <authorList>
            <consortium name="WormBaseParasite"/>
        </authorList>
    </citation>
    <scope>IDENTIFICATION</scope>
</reference>
<feature type="transmembrane region" description="Helical" evidence="4">
    <location>
        <begin position="122"/>
        <end position="142"/>
    </location>
</feature>
<dbReference type="InterPro" id="IPR008733">
    <property type="entry name" value="PEX11"/>
</dbReference>
<evidence type="ECO:0000256" key="3">
    <source>
        <dbReference type="ARBA" id="ARBA00046271"/>
    </source>
</evidence>
<accession>A0A914R2F2</accession>
<keyword evidence="5" id="KW-1185">Reference proteome</keyword>
<comment type="subcellular location">
    <subcellularLocation>
        <location evidence="3">Peroxisome membrane</location>
    </subcellularLocation>
</comment>
<dbReference type="Proteomes" id="UP000887578">
    <property type="component" value="Unplaced"/>
</dbReference>
<organism evidence="5 6">
    <name type="scientific">Panagrolaimus davidi</name>
    <dbReference type="NCBI Taxonomy" id="227884"/>
    <lineage>
        <taxon>Eukaryota</taxon>
        <taxon>Metazoa</taxon>
        <taxon>Ecdysozoa</taxon>
        <taxon>Nematoda</taxon>
        <taxon>Chromadorea</taxon>
        <taxon>Rhabditida</taxon>
        <taxon>Tylenchina</taxon>
        <taxon>Panagrolaimomorpha</taxon>
        <taxon>Panagrolaimoidea</taxon>
        <taxon>Panagrolaimidae</taxon>
        <taxon>Panagrolaimus</taxon>
    </lineage>
</organism>
<dbReference type="WBParaSite" id="PDA_v2.g8701.t1">
    <property type="protein sequence ID" value="PDA_v2.g8701.t1"/>
    <property type="gene ID" value="PDA_v2.g8701"/>
</dbReference>
<evidence type="ECO:0000256" key="2">
    <source>
        <dbReference type="ARBA" id="ARBA00023140"/>
    </source>
</evidence>
<dbReference type="PANTHER" id="PTHR20990">
    <property type="entry name" value="PEROXISOMAL BIOGENESIS FACTOR 11"/>
    <property type="match status" value="1"/>
</dbReference>
<evidence type="ECO:0000313" key="6">
    <source>
        <dbReference type="WBParaSite" id="PDA_v2.g8701.t1"/>
    </source>
</evidence>
<feature type="transmembrane region" description="Helical" evidence="4">
    <location>
        <begin position="87"/>
        <end position="110"/>
    </location>
</feature>